<protein>
    <recommendedName>
        <fullName evidence="4">Desiccation-related protein PCC13-62</fullName>
    </recommendedName>
</protein>
<comment type="caution">
    <text evidence="2">The sequence shown here is derived from an EMBL/GenBank/DDBJ whole genome shotgun (WGS) entry which is preliminary data.</text>
</comment>
<sequence length="296" mass="31356">MAMRRPLVAALVALAALAGSANALSALETAVLNFALNLEYLEANFYSCAAYGKPIAEAYWGANGVKPLGCMKAKLSTTYFQLADEIAQDEIAHVRTLRAVLGDAAVDQPLMDIGNAFAVAANAAASLAFNTSVTLEPAFSPYSSDLTFLHGAFIFEDVGATAYAGAAQYLGNSSYLTAAAQILAVESYHAGAVRALLIKQQNTVAPFKKPSNDLRVRTIIQAISDLRDAVDGPTDDDQPIMVLEGRQRWRSNHVPADSNGLIYTRTTSQVLKIVYLGGTSKGGFFPNGLNGDIKSA</sequence>
<dbReference type="OrthoDB" id="1001765at2759"/>
<name>A0A835WCL7_CHLIN</name>
<evidence type="ECO:0000256" key="1">
    <source>
        <dbReference type="SAM" id="SignalP"/>
    </source>
</evidence>
<dbReference type="InterPro" id="IPR009078">
    <property type="entry name" value="Ferritin-like_SF"/>
</dbReference>
<organism evidence="2 3">
    <name type="scientific">Chlamydomonas incerta</name>
    <dbReference type="NCBI Taxonomy" id="51695"/>
    <lineage>
        <taxon>Eukaryota</taxon>
        <taxon>Viridiplantae</taxon>
        <taxon>Chlorophyta</taxon>
        <taxon>core chlorophytes</taxon>
        <taxon>Chlorophyceae</taxon>
        <taxon>CS clade</taxon>
        <taxon>Chlamydomonadales</taxon>
        <taxon>Chlamydomonadaceae</taxon>
        <taxon>Chlamydomonas</taxon>
    </lineage>
</organism>
<gene>
    <name evidence="2" type="ORF">HXX76_001523</name>
</gene>
<dbReference type="SUPFAM" id="SSF47240">
    <property type="entry name" value="Ferritin-like"/>
    <property type="match status" value="1"/>
</dbReference>
<dbReference type="EMBL" id="JAEHOC010000002">
    <property type="protein sequence ID" value="KAG2444780.1"/>
    <property type="molecule type" value="Genomic_DNA"/>
</dbReference>
<dbReference type="Proteomes" id="UP000650467">
    <property type="component" value="Unassembled WGS sequence"/>
</dbReference>
<dbReference type="PANTHER" id="PTHR31694:SF26">
    <property type="entry name" value="OS05G0151100 PROTEIN"/>
    <property type="match status" value="1"/>
</dbReference>
<reference evidence="2" key="1">
    <citation type="journal article" date="2020" name="bioRxiv">
        <title>Comparative genomics of Chlamydomonas.</title>
        <authorList>
            <person name="Craig R.J."/>
            <person name="Hasan A.R."/>
            <person name="Ness R.W."/>
            <person name="Keightley P.D."/>
        </authorList>
    </citation>
    <scope>NUCLEOTIDE SEQUENCE</scope>
    <source>
        <strain evidence="2">SAG 7.73</strain>
    </source>
</reference>
<evidence type="ECO:0000313" key="3">
    <source>
        <dbReference type="Proteomes" id="UP000650467"/>
    </source>
</evidence>
<proteinExistence type="predicted"/>
<evidence type="ECO:0000313" key="2">
    <source>
        <dbReference type="EMBL" id="KAG2444780.1"/>
    </source>
</evidence>
<feature type="signal peptide" evidence="1">
    <location>
        <begin position="1"/>
        <end position="23"/>
    </location>
</feature>
<dbReference type="PANTHER" id="PTHR31694">
    <property type="entry name" value="DESICCATION-LIKE PROTEIN"/>
    <property type="match status" value="1"/>
</dbReference>
<feature type="chain" id="PRO_5032577915" description="Desiccation-related protein PCC13-62" evidence="1">
    <location>
        <begin position="24"/>
        <end position="296"/>
    </location>
</feature>
<dbReference type="InterPro" id="IPR052965">
    <property type="entry name" value="Pigment-catalase-like"/>
</dbReference>
<evidence type="ECO:0008006" key="4">
    <source>
        <dbReference type="Google" id="ProtNLM"/>
    </source>
</evidence>
<keyword evidence="1" id="KW-0732">Signal</keyword>
<dbReference type="Pfam" id="PF13668">
    <property type="entry name" value="Ferritin_2"/>
    <property type="match status" value="1"/>
</dbReference>
<accession>A0A835WCL7</accession>
<keyword evidence="3" id="KW-1185">Reference proteome</keyword>
<dbReference type="AlphaFoldDB" id="A0A835WCL7"/>